<name>A0A346NQR2_9ALTE</name>
<dbReference type="SMART" id="SM00065">
    <property type="entry name" value="GAF"/>
    <property type="match status" value="1"/>
</dbReference>
<dbReference type="EC" id="2.7.13.3" evidence="2"/>
<dbReference type="CDD" id="cd00082">
    <property type="entry name" value="HisKA"/>
    <property type="match status" value="1"/>
</dbReference>
<dbReference type="Pfam" id="PF08447">
    <property type="entry name" value="PAS_3"/>
    <property type="match status" value="1"/>
</dbReference>
<dbReference type="GO" id="GO:0000155">
    <property type="term" value="F:phosphorelay sensor kinase activity"/>
    <property type="evidence" value="ECO:0007669"/>
    <property type="project" value="InterPro"/>
</dbReference>
<dbReference type="PROSITE" id="PS50109">
    <property type="entry name" value="HIS_KIN"/>
    <property type="match status" value="1"/>
</dbReference>
<dbReference type="Gene3D" id="1.10.287.130">
    <property type="match status" value="1"/>
</dbReference>
<proteinExistence type="predicted"/>
<dbReference type="Gene3D" id="3.30.450.20">
    <property type="entry name" value="PAS domain"/>
    <property type="match status" value="1"/>
</dbReference>
<dbReference type="InterPro" id="IPR003594">
    <property type="entry name" value="HATPase_dom"/>
</dbReference>
<dbReference type="InterPro" id="IPR003018">
    <property type="entry name" value="GAF"/>
</dbReference>
<dbReference type="Pfam" id="PF00072">
    <property type="entry name" value="Response_reg"/>
    <property type="match status" value="1"/>
</dbReference>
<dbReference type="InterPro" id="IPR035965">
    <property type="entry name" value="PAS-like_dom_sf"/>
</dbReference>
<evidence type="ECO:0000256" key="3">
    <source>
        <dbReference type="ARBA" id="ARBA00022553"/>
    </source>
</evidence>
<reference evidence="11 12" key="1">
    <citation type="submission" date="2018-08" db="EMBL/GenBank/DDBJ databases">
        <title>Salinimonas sediminis sp. nov., a piezophilic bacterium isolated from a deep-sea sediment sample from the New Britain Trench.</title>
        <authorList>
            <person name="Cao J."/>
        </authorList>
    </citation>
    <scope>NUCLEOTIDE SEQUENCE [LARGE SCALE GENOMIC DNA]</scope>
    <source>
        <strain evidence="11 12">N102</strain>
    </source>
</reference>
<dbReference type="InterPro" id="IPR000700">
    <property type="entry name" value="PAS-assoc_C"/>
</dbReference>
<dbReference type="InterPro" id="IPR036097">
    <property type="entry name" value="HisK_dim/P_sf"/>
</dbReference>
<dbReference type="PROSITE" id="PS50110">
    <property type="entry name" value="RESPONSE_REGULATORY"/>
    <property type="match status" value="1"/>
</dbReference>
<organism evidence="11 12">
    <name type="scientific">Salinimonas sediminis</name>
    <dbReference type="NCBI Taxonomy" id="2303538"/>
    <lineage>
        <taxon>Bacteria</taxon>
        <taxon>Pseudomonadati</taxon>
        <taxon>Pseudomonadota</taxon>
        <taxon>Gammaproteobacteria</taxon>
        <taxon>Alteromonadales</taxon>
        <taxon>Alteromonadaceae</taxon>
        <taxon>Alteromonas/Salinimonas group</taxon>
        <taxon>Salinimonas</taxon>
    </lineage>
</organism>
<evidence type="ECO:0000259" key="10">
    <source>
        <dbReference type="PROSITE" id="PS50113"/>
    </source>
</evidence>
<dbReference type="RefSeq" id="WP_117318110.1">
    <property type="nucleotide sequence ID" value="NZ_CP031769.1"/>
</dbReference>
<evidence type="ECO:0000256" key="7">
    <source>
        <dbReference type="PROSITE-ProRule" id="PRU00169"/>
    </source>
</evidence>
<keyword evidence="6" id="KW-0902">Two-component regulatory system</keyword>
<dbReference type="SUPFAM" id="SSF55874">
    <property type="entry name" value="ATPase domain of HSP90 chaperone/DNA topoisomerase II/histidine kinase"/>
    <property type="match status" value="1"/>
</dbReference>
<evidence type="ECO:0000313" key="12">
    <source>
        <dbReference type="Proteomes" id="UP000262073"/>
    </source>
</evidence>
<dbReference type="InterPro" id="IPR003661">
    <property type="entry name" value="HisK_dim/P_dom"/>
</dbReference>
<dbReference type="SMART" id="SM00388">
    <property type="entry name" value="HisKA"/>
    <property type="match status" value="1"/>
</dbReference>
<dbReference type="InterPro" id="IPR001789">
    <property type="entry name" value="Sig_transdc_resp-reg_receiver"/>
</dbReference>
<dbReference type="Pfam" id="PF02518">
    <property type="entry name" value="HATPase_c"/>
    <property type="match status" value="1"/>
</dbReference>
<dbReference type="AlphaFoldDB" id="A0A346NQR2"/>
<dbReference type="SUPFAM" id="SSF52172">
    <property type="entry name" value="CheY-like"/>
    <property type="match status" value="1"/>
</dbReference>
<dbReference type="FunFam" id="3.30.565.10:FF:000010">
    <property type="entry name" value="Sensor histidine kinase RcsC"/>
    <property type="match status" value="1"/>
</dbReference>
<dbReference type="InterPro" id="IPR013655">
    <property type="entry name" value="PAS_fold_3"/>
</dbReference>
<dbReference type="KEGG" id="salm:D0Y50_16785"/>
<protein>
    <recommendedName>
        <fullName evidence="2">histidine kinase</fullName>
        <ecNumber evidence="2">2.7.13.3</ecNumber>
    </recommendedName>
</protein>
<dbReference type="InterPro" id="IPR004358">
    <property type="entry name" value="Sig_transdc_His_kin-like_C"/>
</dbReference>
<dbReference type="Proteomes" id="UP000262073">
    <property type="component" value="Chromosome"/>
</dbReference>
<dbReference type="PROSITE" id="PS50113">
    <property type="entry name" value="PAC"/>
    <property type="match status" value="1"/>
</dbReference>
<evidence type="ECO:0000259" key="8">
    <source>
        <dbReference type="PROSITE" id="PS50109"/>
    </source>
</evidence>
<feature type="domain" description="PAC" evidence="10">
    <location>
        <begin position="247"/>
        <end position="298"/>
    </location>
</feature>
<dbReference type="Pfam" id="PF13492">
    <property type="entry name" value="GAF_3"/>
    <property type="match status" value="1"/>
</dbReference>
<sequence length="700" mass="77308">MDILRALNDVSSDLVQSFDEKINQLLQIGCDALQMEVGVITQKSPLALEVVAVSGTQDGFKLGDALPLNDSYCVQTINQQGVVAYHNTQVYPGTHHPCYQRFGFGRYIGIPLVVDARQFGAIGFFAAAPAASPFDETAKDQMILLAEWIGAAYSRQQFLEGLQLQQQQLAHQSQLFDQVAQLAGVGSWEYDIVRDEMFWSEPLRQMYELPRDFEVSTEQAFRFISEPQQRDQVWDKFSRMMETGQGFSTEIEVESYTGRRFWIQAQCKVTYKNEQPDKVIGATQDITSRVLAARELEQKHRVAEQALQSRSLFLANMSHEIRTPINGVIGMLDAMSKTSMDSQQQEFCNVASSSANTLLGLINDILDFSKIDSGQINLEQVPVDISALIREQQSVFEHVANEKGLSLSIDTEQTDALWFMADPVRIKQILTNLINNAIKFTAKGSVKVRTRALEQSNGKYLVQLIVEDTGIGIEPDRQAAIFSPFQQGDSATTRRFGGTGLGLSIVAQIAEHMGGGIRVKSTPGEGASFIVGLQLNRTSDTQPQSCSGYAEEDQAQPLTAELTAGRRLMVVEDNDINQVVIAEQLKELGIEADLVQNGGEAVEQFIRSQTWESGYDLILMDCQMPVMDGYEATAAIRKLGGYAQTVPIIALTANALAGEREKCVLAGMNDYLTKPVSVEKLGKCIRRYLIGAYQAEGGGI</sequence>
<dbReference type="InterPro" id="IPR036890">
    <property type="entry name" value="HATPase_C_sf"/>
</dbReference>
<accession>A0A346NQR2</accession>
<dbReference type="InterPro" id="IPR005467">
    <property type="entry name" value="His_kinase_dom"/>
</dbReference>
<feature type="domain" description="Histidine kinase" evidence="8">
    <location>
        <begin position="316"/>
        <end position="537"/>
    </location>
</feature>
<dbReference type="InterPro" id="IPR029016">
    <property type="entry name" value="GAF-like_dom_sf"/>
</dbReference>
<dbReference type="Gene3D" id="3.30.450.40">
    <property type="match status" value="1"/>
</dbReference>
<dbReference type="Gene3D" id="3.30.565.10">
    <property type="entry name" value="Histidine kinase-like ATPase, C-terminal domain"/>
    <property type="match status" value="1"/>
</dbReference>
<dbReference type="EMBL" id="CP031769">
    <property type="protein sequence ID" value="AXR07869.1"/>
    <property type="molecule type" value="Genomic_DNA"/>
</dbReference>
<dbReference type="CDD" id="cd17546">
    <property type="entry name" value="REC_hyHK_CKI1_RcsC-like"/>
    <property type="match status" value="1"/>
</dbReference>
<keyword evidence="12" id="KW-1185">Reference proteome</keyword>
<dbReference type="PANTHER" id="PTHR45339">
    <property type="entry name" value="HYBRID SIGNAL TRANSDUCTION HISTIDINE KINASE J"/>
    <property type="match status" value="1"/>
</dbReference>
<evidence type="ECO:0000256" key="5">
    <source>
        <dbReference type="ARBA" id="ARBA00022777"/>
    </source>
</evidence>
<dbReference type="SUPFAM" id="SSF55781">
    <property type="entry name" value="GAF domain-like"/>
    <property type="match status" value="1"/>
</dbReference>
<evidence type="ECO:0000256" key="1">
    <source>
        <dbReference type="ARBA" id="ARBA00000085"/>
    </source>
</evidence>
<evidence type="ECO:0000256" key="2">
    <source>
        <dbReference type="ARBA" id="ARBA00012438"/>
    </source>
</evidence>
<keyword evidence="4" id="KW-0808">Transferase</keyword>
<keyword evidence="3 7" id="KW-0597">Phosphoprotein</keyword>
<evidence type="ECO:0000313" key="11">
    <source>
        <dbReference type="EMBL" id="AXR07869.1"/>
    </source>
</evidence>
<dbReference type="SMART" id="SM00387">
    <property type="entry name" value="HATPase_c"/>
    <property type="match status" value="1"/>
</dbReference>
<evidence type="ECO:0000259" key="9">
    <source>
        <dbReference type="PROSITE" id="PS50110"/>
    </source>
</evidence>
<dbReference type="SUPFAM" id="SSF55785">
    <property type="entry name" value="PYP-like sensor domain (PAS domain)"/>
    <property type="match status" value="1"/>
</dbReference>
<evidence type="ECO:0000256" key="6">
    <source>
        <dbReference type="ARBA" id="ARBA00023012"/>
    </source>
</evidence>
<comment type="catalytic activity">
    <reaction evidence="1">
        <text>ATP + protein L-histidine = ADP + protein N-phospho-L-histidine.</text>
        <dbReference type="EC" id="2.7.13.3"/>
    </reaction>
</comment>
<feature type="domain" description="Response regulatory" evidence="9">
    <location>
        <begin position="567"/>
        <end position="689"/>
    </location>
</feature>
<dbReference type="PRINTS" id="PR00344">
    <property type="entry name" value="BCTRLSENSOR"/>
</dbReference>
<gene>
    <name evidence="11" type="ORF">D0Y50_16785</name>
</gene>
<dbReference type="PANTHER" id="PTHR45339:SF1">
    <property type="entry name" value="HYBRID SIGNAL TRANSDUCTION HISTIDINE KINASE J"/>
    <property type="match status" value="1"/>
</dbReference>
<keyword evidence="5" id="KW-0418">Kinase</keyword>
<dbReference type="SMART" id="SM00448">
    <property type="entry name" value="REC"/>
    <property type="match status" value="1"/>
</dbReference>
<dbReference type="Pfam" id="PF00512">
    <property type="entry name" value="HisKA"/>
    <property type="match status" value="1"/>
</dbReference>
<dbReference type="InterPro" id="IPR011006">
    <property type="entry name" value="CheY-like_superfamily"/>
</dbReference>
<dbReference type="Gene3D" id="3.40.50.2300">
    <property type="match status" value="1"/>
</dbReference>
<evidence type="ECO:0000256" key="4">
    <source>
        <dbReference type="ARBA" id="ARBA00022679"/>
    </source>
</evidence>
<dbReference type="CDD" id="cd16922">
    <property type="entry name" value="HATPase_EvgS-ArcB-TorS-like"/>
    <property type="match status" value="1"/>
</dbReference>
<dbReference type="SUPFAM" id="SSF47384">
    <property type="entry name" value="Homodimeric domain of signal transducing histidine kinase"/>
    <property type="match status" value="1"/>
</dbReference>
<feature type="modified residue" description="4-aspartylphosphate" evidence="7">
    <location>
        <position position="621"/>
    </location>
</feature>
<dbReference type="OrthoDB" id="9810730at2"/>